<reference evidence="1" key="1">
    <citation type="submission" date="2020-04" db="EMBL/GenBank/DDBJ databases">
        <title>Deep metagenomics examines the oral microbiome during advanced dental caries in children, revealing novel taxa and co-occurrences with host molecules.</title>
        <authorList>
            <person name="Baker J.L."/>
            <person name="Morton J.T."/>
            <person name="Dinis M."/>
            <person name="Alvarez R."/>
            <person name="Tran N.C."/>
            <person name="Knight R."/>
            <person name="Edlund A."/>
        </authorList>
    </citation>
    <scope>NUCLEOTIDE SEQUENCE</scope>
    <source>
        <strain evidence="1">JCVI_32_bin.24</strain>
    </source>
</reference>
<dbReference type="AlphaFoldDB" id="A0A930BUZ1"/>
<evidence type="ECO:0000313" key="2">
    <source>
        <dbReference type="Proteomes" id="UP000718593"/>
    </source>
</evidence>
<protein>
    <submittedName>
        <fullName evidence="1">Uncharacterized protein</fullName>
    </submittedName>
</protein>
<organism evidence="1 2">
    <name type="scientific">Dechloromonas agitata</name>
    <dbReference type="NCBI Taxonomy" id="73030"/>
    <lineage>
        <taxon>Bacteria</taxon>
        <taxon>Pseudomonadati</taxon>
        <taxon>Pseudomonadota</taxon>
        <taxon>Betaproteobacteria</taxon>
        <taxon>Rhodocyclales</taxon>
        <taxon>Azonexaceae</taxon>
        <taxon>Dechloromonas</taxon>
    </lineage>
</organism>
<dbReference type="Proteomes" id="UP000718593">
    <property type="component" value="Unassembled WGS sequence"/>
</dbReference>
<gene>
    <name evidence="1" type="ORF">HXL68_15985</name>
</gene>
<sequence length="113" mass="13343">MIRLPLNCLIVAGWLWLASLRGKGRRYVWTRRSYSFQGVIPHGGVAEAFQWKTLSVIEYIPSKQDFPSLRNFLILFQGRYRVWRLRVEEGGRFNTRQEALRFAKGERNAGRDR</sequence>
<proteinExistence type="predicted"/>
<comment type="caution">
    <text evidence="1">The sequence shown here is derived from an EMBL/GenBank/DDBJ whole genome shotgun (WGS) entry which is preliminary data.</text>
</comment>
<dbReference type="EMBL" id="JABZMI010000487">
    <property type="protein sequence ID" value="MBF1166523.1"/>
    <property type="molecule type" value="Genomic_DNA"/>
</dbReference>
<accession>A0A930BUZ1</accession>
<name>A0A930BUZ1_9RHOO</name>
<evidence type="ECO:0000313" key="1">
    <source>
        <dbReference type="EMBL" id="MBF1166523.1"/>
    </source>
</evidence>